<feature type="region of interest" description="Disordered" evidence="1">
    <location>
        <begin position="1"/>
        <end position="27"/>
    </location>
</feature>
<name>A0A9P5VN36_9FUNG</name>
<evidence type="ECO:0000313" key="3">
    <source>
        <dbReference type="Proteomes" id="UP000696485"/>
    </source>
</evidence>
<organism evidence="2 3">
    <name type="scientific">Podila minutissima</name>
    <dbReference type="NCBI Taxonomy" id="64525"/>
    <lineage>
        <taxon>Eukaryota</taxon>
        <taxon>Fungi</taxon>
        <taxon>Fungi incertae sedis</taxon>
        <taxon>Mucoromycota</taxon>
        <taxon>Mortierellomycotina</taxon>
        <taxon>Mortierellomycetes</taxon>
        <taxon>Mortierellales</taxon>
        <taxon>Mortierellaceae</taxon>
        <taxon>Podila</taxon>
    </lineage>
</organism>
<dbReference type="CDD" id="cd01427">
    <property type="entry name" value="HAD_like"/>
    <property type="match status" value="1"/>
</dbReference>
<feature type="compositionally biased region" description="Low complexity" evidence="1">
    <location>
        <begin position="1"/>
        <end position="22"/>
    </location>
</feature>
<evidence type="ECO:0000256" key="1">
    <source>
        <dbReference type="SAM" id="MobiDB-lite"/>
    </source>
</evidence>
<keyword evidence="3" id="KW-1185">Reference proteome</keyword>
<sequence>MLAALSSVSSPASPASPSSRPPTIEDARQFSSNVPTSMPRVIFLDSGDVINDNKLRSPQWVDLVSNFVPTSPLGGPGELWGIANGKLAHKLFVEGLWYEVLQKCESHKVLDRMYNLLWVKEGCQFVNDFILEAKKKKLEESATAPGTNGTKDFSEWPLVVLPEDEEDIILISVMAHLYCVAHVKADLPGAVEAIKTLKLDQGFEMYTCSGEQSTDLTLTFRTLGLGTVGDAMTKTLEKVRKAVHEYKARYPDHATVDILGPDPRESPVPIFTQIYGPDLVDAHKDSTRFYAEIFRDCGVYPREAIVVDDKEKMLSWAKVLGVRTVLISDVDRTGREMLVRVPDPKDSSRTKVVPAVDHQLNSLSELPLLTAYWKKQLQG</sequence>
<comment type="caution">
    <text evidence="2">The sequence shown here is derived from an EMBL/GenBank/DDBJ whole genome shotgun (WGS) entry which is preliminary data.</text>
</comment>
<evidence type="ECO:0000313" key="2">
    <source>
        <dbReference type="EMBL" id="KAF9333374.1"/>
    </source>
</evidence>
<gene>
    <name evidence="2" type="ORF">BG006_003712</name>
</gene>
<dbReference type="InterPro" id="IPR023214">
    <property type="entry name" value="HAD_sf"/>
</dbReference>
<dbReference type="Proteomes" id="UP000696485">
    <property type="component" value="Unassembled WGS sequence"/>
</dbReference>
<dbReference type="EMBL" id="JAAAUY010000206">
    <property type="protein sequence ID" value="KAF9333374.1"/>
    <property type="molecule type" value="Genomic_DNA"/>
</dbReference>
<dbReference type="SUPFAM" id="SSF56784">
    <property type="entry name" value="HAD-like"/>
    <property type="match status" value="1"/>
</dbReference>
<dbReference type="Gene3D" id="3.40.50.1000">
    <property type="entry name" value="HAD superfamily/HAD-like"/>
    <property type="match status" value="1"/>
</dbReference>
<proteinExistence type="predicted"/>
<protein>
    <submittedName>
        <fullName evidence="2">Uncharacterized protein</fullName>
    </submittedName>
</protein>
<dbReference type="AlphaFoldDB" id="A0A9P5VN36"/>
<dbReference type="InterPro" id="IPR036412">
    <property type="entry name" value="HAD-like_sf"/>
</dbReference>
<accession>A0A9P5VN36</accession>
<reference evidence="2" key="1">
    <citation type="journal article" date="2020" name="Fungal Divers.">
        <title>Resolving the Mortierellaceae phylogeny through synthesis of multi-gene phylogenetics and phylogenomics.</title>
        <authorList>
            <person name="Vandepol N."/>
            <person name="Liber J."/>
            <person name="Desiro A."/>
            <person name="Na H."/>
            <person name="Kennedy M."/>
            <person name="Barry K."/>
            <person name="Grigoriev I.V."/>
            <person name="Miller A.N."/>
            <person name="O'Donnell K."/>
            <person name="Stajich J.E."/>
            <person name="Bonito G."/>
        </authorList>
    </citation>
    <scope>NUCLEOTIDE SEQUENCE</scope>
    <source>
        <strain evidence="2">NVP1</strain>
    </source>
</reference>